<evidence type="ECO:0000259" key="1">
    <source>
        <dbReference type="Pfam" id="PF11074"/>
    </source>
</evidence>
<reference evidence="2" key="1">
    <citation type="journal article" date="2014" name="Int. J. Syst. Evol. Microbiol.">
        <title>Complete genome sequence of Corynebacterium casei LMG S-19264T (=DSM 44701T), isolated from a smear-ripened cheese.</title>
        <authorList>
            <consortium name="US DOE Joint Genome Institute (JGI-PGF)"/>
            <person name="Walter F."/>
            <person name="Albersmeier A."/>
            <person name="Kalinowski J."/>
            <person name="Ruckert C."/>
        </authorList>
    </citation>
    <scope>NUCLEOTIDE SEQUENCE</scope>
    <source>
        <strain evidence="2">CGMCC 1.12751</strain>
    </source>
</reference>
<organism evidence="2 3">
    <name type="scientific">Bizionia arctica</name>
    <dbReference type="NCBI Taxonomy" id="1495645"/>
    <lineage>
        <taxon>Bacteria</taxon>
        <taxon>Pseudomonadati</taxon>
        <taxon>Bacteroidota</taxon>
        <taxon>Flavobacteriia</taxon>
        <taxon>Flavobacteriales</taxon>
        <taxon>Flavobacteriaceae</taxon>
        <taxon>Bizionia</taxon>
    </lineage>
</organism>
<sequence>MQKPILSKSTFIRGLQCEKSLYLYKHHYNLKDETPAQLQAIFNQGNNVGILAQELFPNGVDASPPNHFKMQESVFKTQDFIANGETIIYEATFQFNGVLAALDILVKHEDGWKAYEVKSSTSVSDTYVIDAAIQFYTIVNSGIDLKDISIVHINNQYVKNGEIDIQQLFTIESVYDRVLEVIPNIPNQVENLKQVIKQESIPNIDIGEHCNTPYSCDFKGHCWKHIPENSIFDISNLWASKKFQLYDKGITTFNQIDLDNNSLNANQQLQVTSELNNTTYIDRDKIATFIKDLSYPLYFLDFETMGSAIPIYDSTRPYQQFVFQYSLHVQLKVNDEVTHLEYLAETTTNEDPRIGFVKQLINDCGTTGDILVYNIGFERGKLNDLIDFFPQHTNELNNIINRLKDLMIPFQKRWYYTPEMKGSYSIKYVLPALVPELSYQDLEIKEGGTASTVFAQMASGQFPGDYEKTRTDLLEYCKLDTYAMVKIYEVLKTILSTKIQ</sequence>
<dbReference type="Pfam" id="PF11074">
    <property type="entry name" value="DUF2779"/>
    <property type="match status" value="1"/>
</dbReference>
<feature type="domain" description="DUF2779" evidence="1">
    <location>
        <begin position="298"/>
        <end position="425"/>
    </location>
</feature>
<evidence type="ECO:0000313" key="3">
    <source>
        <dbReference type="Proteomes" id="UP000625976"/>
    </source>
</evidence>
<proteinExistence type="predicted"/>
<evidence type="ECO:0000313" key="2">
    <source>
        <dbReference type="EMBL" id="GGG51725.1"/>
    </source>
</evidence>
<gene>
    <name evidence="2" type="ORF">GCM10010976_23610</name>
</gene>
<dbReference type="Proteomes" id="UP000625976">
    <property type="component" value="Unassembled WGS sequence"/>
</dbReference>
<protein>
    <recommendedName>
        <fullName evidence="1">DUF2779 domain-containing protein</fullName>
    </recommendedName>
</protein>
<dbReference type="RefSeq" id="WP_188465142.1">
    <property type="nucleotide sequence ID" value="NZ_BMFQ01000003.1"/>
</dbReference>
<reference evidence="2" key="2">
    <citation type="submission" date="2020-09" db="EMBL/GenBank/DDBJ databases">
        <authorList>
            <person name="Sun Q."/>
            <person name="Zhou Y."/>
        </authorList>
    </citation>
    <scope>NUCLEOTIDE SEQUENCE</scope>
    <source>
        <strain evidence="2">CGMCC 1.12751</strain>
    </source>
</reference>
<dbReference type="EMBL" id="BMFQ01000003">
    <property type="protein sequence ID" value="GGG51725.1"/>
    <property type="molecule type" value="Genomic_DNA"/>
</dbReference>
<comment type="caution">
    <text evidence="2">The sequence shown here is derived from an EMBL/GenBank/DDBJ whole genome shotgun (WGS) entry which is preliminary data.</text>
</comment>
<accession>A0A917GMX8</accession>
<name>A0A917GMX8_9FLAO</name>
<keyword evidence="3" id="KW-1185">Reference proteome</keyword>
<dbReference type="AlphaFoldDB" id="A0A917GMX8"/>
<dbReference type="InterPro" id="IPR021301">
    <property type="entry name" value="DUF2779"/>
</dbReference>